<reference evidence="1 2" key="1">
    <citation type="submission" date="2018-06" db="EMBL/GenBank/DDBJ databases">
        <title>Phytoactinopolyspora halophila sp. nov., a novel halophilic actinomycete isolated from a saline soil in China.</title>
        <authorList>
            <person name="Tang S.-K."/>
        </authorList>
    </citation>
    <scope>NUCLEOTIDE SEQUENCE [LARGE SCALE GENOMIC DNA]</scope>
    <source>
        <strain evidence="1 2">YIM 96934</strain>
    </source>
</reference>
<proteinExistence type="predicted"/>
<accession>A0A329QHA0</accession>
<organism evidence="1 2">
    <name type="scientific">Phytoactinopolyspora halophila</name>
    <dbReference type="NCBI Taxonomy" id="1981511"/>
    <lineage>
        <taxon>Bacteria</taxon>
        <taxon>Bacillati</taxon>
        <taxon>Actinomycetota</taxon>
        <taxon>Actinomycetes</taxon>
        <taxon>Jiangellales</taxon>
        <taxon>Jiangellaceae</taxon>
        <taxon>Phytoactinopolyspora</taxon>
    </lineage>
</organism>
<keyword evidence="2" id="KW-1185">Reference proteome</keyword>
<comment type="caution">
    <text evidence="1">The sequence shown here is derived from an EMBL/GenBank/DDBJ whole genome shotgun (WGS) entry which is preliminary data.</text>
</comment>
<protein>
    <submittedName>
        <fullName evidence="1">Uncharacterized protein</fullName>
    </submittedName>
</protein>
<sequence length="75" mass="8376">MHAVGLVLADHAFVGHPYQQLTDPLILVTRREMFQDAQGIAVIRGDRVTAMDADRNACRFAGAETRRTLDRARPD</sequence>
<evidence type="ECO:0000313" key="1">
    <source>
        <dbReference type="EMBL" id="RAW09708.1"/>
    </source>
</evidence>
<gene>
    <name evidence="1" type="ORF">DPM12_20330</name>
</gene>
<dbReference type="Proteomes" id="UP000250462">
    <property type="component" value="Unassembled WGS sequence"/>
</dbReference>
<dbReference type="EMBL" id="QMIG01000035">
    <property type="protein sequence ID" value="RAW09708.1"/>
    <property type="molecule type" value="Genomic_DNA"/>
</dbReference>
<name>A0A329QHA0_9ACTN</name>
<evidence type="ECO:0000313" key="2">
    <source>
        <dbReference type="Proteomes" id="UP000250462"/>
    </source>
</evidence>
<dbReference type="AlphaFoldDB" id="A0A329QHA0"/>